<sequence>MLRRTFLRAAPAAGGALALAGLSPAAAAAARRAILPPVADPLYDTPIARATAVPRFVNALPRPPRVDLTDGGARTLRLAETSQDLLGGGLGLPSTVWGFGLDAGPNGEAALPASSPGPTIVARAGRTLSLDWRNDLPYRHLFPMDEDAHWAFTGSEYTVEQHGVPSVVHVHGAHTDSASDGHPDAWYSPGGAAGPLHGGTRCTYHNSQEAAPLWYHDHTHGITGLNIYAGLLGFYLLRDEHELGLIASRRLPAEPYELELAIQDRTFRPDGLLAFPSPTPHDHEETEPPTFAGQVILVNGKAWPYLDVEPRQYRLRLLNASNARFYRLSSGGGWPFPVTAIGGDGGFLDEPHRLEEGLLLAPGERADVIADFRDAGGRTFDLTNDAPLPFPGGAPVAAPVDAVLQFRVSLPYDRSAPEPVLPASLRRRPYRILTRPARTRRLQLLETVDEHGRTQMMLGTAEEGGMLWGDPVTETPRLHTTEVWELYNTTEETHSVHLHLVQFQVLDEAPFTADRDPERGALSSIVTGERLPLSPSERGPKDTVRIRPSHVVRVKARFDKAGDYVWHCHLLPHEDAGMMRRFTVS</sequence>
<dbReference type="PROSITE" id="PS00080">
    <property type="entry name" value="MULTICOPPER_OXIDASE2"/>
    <property type="match status" value="1"/>
</dbReference>
<dbReference type="PANTHER" id="PTHR48267">
    <property type="entry name" value="CUPREDOXIN SUPERFAMILY PROTEIN"/>
    <property type="match status" value="1"/>
</dbReference>
<evidence type="ECO:0000256" key="6">
    <source>
        <dbReference type="ARBA" id="ARBA00041027"/>
    </source>
</evidence>
<evidence type="ECO:0000313" key="13">
    <source>
        <dbReference type="Proteomes" id="UP001183388"/>
    </source>
</evidence>
<dbReference type="CDD" id="cd13868">
    <property type="entry name" value="CuRO_2_CotA_like"/>
    <property type="match status" value="1"/>
</dbReference>
<dbReference type="InterPro" id="IPR006311">
    <property type="entry name" value="TAT_signal"/>
</dbReference>
<dbReference type="CDD" id="cd13844">
    <property type="entry name" value="CuRO_1_BOD_CotA_like"/>
    <property type="match status" value="1"/>
</dbReference>
<dbReference type="EMBL" id="JAVREN010000078">
    <property type="protein sequence ID" value="MDT0310541.1"/>
    <property type="molecule type" value="Genomic_DNA"/>
</dbReference>
<evidence type="ECO:0000256" key="3">
    <source>
        <dbReference type="ARBA" id="ARBA00022723"/>
    </source>
</evidence>
<evidence type="ECO:0000256" key="4">
    <source>
        <dbReference type="ARBA" id="ARBA00023002"/>
    </source>
</evidence>
<dbReference type="Proteomes" id="UP001183388">
    <property type="component" value="Unassembled WGS sequence"/>
</dbReference>
<dbReference type="PROSITE" id="PS00079">
    <property type="entry name" value="MULTICOPPER_OXIDASE1"/>
    <property type="match status" value="1"/>
</dbReference>
<dbReference type="PANTHER" id="PTHR48267:SF1">
    <property type="entry name" value="BILIRUBIN OXIDASE"/>
    <property type="match status" value="1"/>
</dbReference>
<comment type="caution">
    <text evidence="12">The sequence shown here is derived from an EMBL/GenBank/DDBJ whole genome shotgun (WGS) entry which is preliminary data.</text>
</comment>
<dbReference type="RefSeq" id="WP_311633507.1">
    <property type="nucleotide sequence ID" value="NZ_JAVREN010000078.1"/>
</dbReference>
<accession>A0ABU2LG99</accession>
<protein>
    <recommendedName>
        <fullName evidence="6">Multicopper oxidase CueO</fullName>
        <ecNumber evidence="5">1.16.3.4</ecNumber>
    </recommendedName>
    <alternativeName>
        <fullName evidence="7">Copper efflux oxidase</fullName>
    </alternativeName>
    <alternativeName>
        <fullName evidence="8">Cuprous oxidase</fullName>
    </alternativeName>
</protein>
<keyword evidence="3" id="KW-0479">Metal-binding</keyword>
<keyword evidence="10" id="KW-0732">Signal</keyword>
<comment type="catalytic activity">
    <reaction evidence="9">
        <text>4 Cu(+) + O2 + 4 H(+) = 4 Cu(2+) + 2 H2O</text>
        <dbReference type="Rhea" id="RHEA:30083"/>
        <dbReference type="ChEBI" id="CHEBI:15377"/>
        <dbReference type="ChEBI" id="CHEBI:15378"/>
        <dbReference type="ChEBI" id="CHEBI:15379"/>
        <dbReference type="ChEBI" id="CHEBI:29036"/>
        <dbReference type="ChEBI" id="CHEBI:49552"/>
        <dbReference type="EC" id="1.16.3.4"/>
    </reaction>
    <physiologicalReaction direction="left-to-right" evidence="9">
        <dbReference type="Rhea" id="RHEA:30084"/>
    </physiologicalReaction>
</comment>
<evidence type="ECO:0000256" key="9">
    <source>
        <dbReference type="ARBA" id="ARBA00048092"/>
    </source>
</evidence>
<dbReference type="SUPFAM" id="SSF49503">
    <property type="entry name" value="Cupredoxins"/>
    <property type="match status" value="3"/>
</dbReference>
<gene>
    <name evidence="12" type="ORF">RM780_26865</name>
</gene>
<comment type="subunit">
    <text evidence="2">Monomer.</text>
</comment>
<keyword evidence="4" id="KW-0560">Oxidoreductase</keyword>
<evidence type="ECO:0000313" key="12">
    <source>
        <dbReference type="EMBL" id="MDT0310541.1"/>
    </source>
</evidence>
<evidence type="ECO:0000256" key="8">
    <source>
        <dbReference type="ARBA" id="ARBA00043090"/>
    </source>
</evidence>
<dbReference type="Gene3D" id="2.60.40.420">
    <property type="entry name" value="Cupredoxins - blue copper proteins"/>
    <property type="match status" value="3"/>
</dbReference>
<dbReference type="InterPro" id="IPR002355">
    <property type="entry name" value="Cu_oxidase_Cu_BS"/>
</dbReference>
<dbReference type="PROSITE" id="PS51318">
    <property type="entry name" value="TAT"/>
    <property type="match status" value="1"/>
</dbReference>
<dbReference type="Pfam" id="PF07731">
    <property type="entry name" value="Cu-oxidase_2"/>
    <property type="match status" value="1"/>
</dbReference>
<feature type="chain" id="PRO_5045135266" description="Multicopper oxidase CueO" evidence="10">
    <location>
        <begin position="29"/>
        <end position="585"/>
    </location>
</feature>
<dbReference type="InterPro" id="IPR008972">
    <property type="entry name" value="Cupredoxin"/>
</dbReference>
<dbReference type="InterPro" id="IPR011706">
    <property type="entry name" value="Cu-oxidase_C"/>
</dbReference>
<evidence type="ECO:0000256" key="5">
    <source>
        <dbReference type="ARBA" id="ARBA00038978"/>
    </source>
</evidence>
<feature type="domain" description="Plastocyanin-like" evidence="11">
    <location>
        <begin position="459"/>
        <end position="584"/>
    </location>
</feature>
<organism evidence="12 13">
    <name type="scientific">Streptomyces boetiae</name>
    <dbReference type="NCBI Taxonomy" id="3075541"/>
    <lineage>
        <taxon>Bacteria</taxon>
        <taxon>Bacillati</taxon>
        <taxon>Actinomycetota</taxon>
        <taxon>Actinomycetes</taxon>
        <taxon>Kitasatosporales</taxon>
        <taxon>Streptomycetaceae</taxon>
        <taxon>Streptomyces</taxon>
    </lineage>
</organism>
<evidence type="ECO:0000256" key="1">
    <source>
        <dbReference type="ARBA" id="ARBA00010609"/>
    </source>
</evidence>
<reference evidence="13" key="1">
    <citation type="submission" date="2023-07" db="EMBL/GenBank/DDBJ databases">
        <title>30 novel species of actinomycetes from the DSMZ collection.</title>
        <authorList>
            <person name="Nouioui I."/>
        </authorList>
    </citation>
    <scope>NUCLEOTIDE SEQUENCE [LARGE SCALE GENOMIC DNA]</scope>
    <source>
        <strain evidence="13">DSM 44917</strain>
    </source>
</reference>
<dbReference type="InterPro" id="IPR033138">
    <property type="entry name" value="Cu_oxidase_CS"/>
</dbReference>
<proteinExistence type="inferred from homology"/>
<comment type="similarity">
    <text evidence="1">Belongs to the multicopper oxidase family.</text>
</comment>
<dbReference type="CDD" id="cd13891">
    <property type="entry name" value="CuRO_3_CotA_like"/>
    <property type="match status" value="1"/>
</dbReference>
<name>A0ABU2LG99_9ACTN</name>
<dbReference type="EC" id="1.16.3.4" evidence="5"/>
<feature type="signal peptide" evidence="10">
    <location>
        <begin position="1"/>
        <end position="28"/>
    </location>
</feature>
<dbReference type="InterPro" id="IPR045087">
    <property type="entry name" value="Cu-oxidase_fam"/>
</dbReference>
<evidence type="ECO:0000259" key="11">
    <source>
        <dbReference type="Pfam" id="PF07731"/>
    </source>
</evidence>
<evidence type="ECO:0000256" key="7">
    <source>
        <dbReference type="ARBA" id="ARBA00042896"/>
    </source>
</evidence>
<evidence type="ECO:0000256" key="10">
    <source>
        <dbReference type="SAM" id="SignalP"/>
    </source>
</evidence>
<keyword evidence="13" id="KW-1185">Reference proteome</keyword>
<evidence type="ECO:0000256" key="2">
    <source>
        <dbReference type="ARBA" id="ARBA00011245"/>
    </source>
</evidence>